<dbReference type="Gene3D" id="2.130.10.130">
    <property type="entry name" value="Integrin alpha, N-terminal"/>
    <property type="match status" value="1"/>
</dbReference>
<proteinExistence type="predicted"/>
<dbReference type="Proteomes" id="UP000194266">
    <property type="component" value="Unassembled WGS sequence"/>
</dbReference>
<dbReference type="EMBL" id="MRYD01000003">
    <property type="protein sequence ID" value="OSZ62173.1"/>
    <property type="molecule type" value="Genomic_DNA"/>
</dbReference>
<dbReference type="RefSeq" id="WP_086167429.1">
    <property type="nucleotide sequence ID" value="NZ_MRYD01000003.1"/>
</dbReference>
<dbReference type="PANTHER" id="PTHR44103">
    <property type="entry name" value="PROPROTEIN CONVERTASE P"/>
    <property type="match status" value="1"/>
</dbReference>
<sequence length="1243" mass="128009">MPYRLYARGRSAAYTAVLFTLALSVLLTALLPVGSAQATGSPVTSAGSDASAAEDCAALALAPFGDPGSAVGRATIPAEGSACFGFTAEQPGLHRVLVQDPSAEAYAQVFDGATQLDCHDPAWGSGWCLLPRAGAFTLKVVNSGWDTREIPVTVTPLATAAGCAEETGTSWDLPPVTGSAASPLGLVCHPFTGKPGERITVDFRTRTYGSYVNWITDETGAHICPRFNEDDSEGCVLPGDGPYRVLGHISQAESGFPAAYTVKIRRLSDPAGCARVPVNAYGSAPTTVDPVTGCKIFTAPAAGRYGVYGVTGGSRSALAVYDRDGKTVCEQWQSPCPVPAAGDYAVLTDHATLVVDRTGTAGCAPAELGTHQGTFATAGEIDCLTLPLPEGAHMAALTPLSGLPPQPDVVVVDADGVQRCDGESLGAGTCALTGSAPFRALVSTDDENPATGSYRIALHRTDAAGGCPVVPAGDFTAEGATARFRTGDGVFSHCLSIPADDHSAVENLQLRAVSGTSTAEFSVLDADGEQVCSVWPSRSTWTTCRLAPGIAHTVLVTGRDTAAEYTLARRDVTATAKGCAANPATAVGGPSAGGTPAAPGLLLCRQVTTADAGDVLHLDVRDPLGTANLLAYDANGDAACSNRNKACAVTGSTSYQVLVTVPPNLSAAPSYRFDALRIATSAGPAAECSEVPNVSYGYGPVTGTLDERHTAVCAALPTAYADRFDFVVSDTAGGTQTAVPSLYDPSLDHTCTLAIPIGYQCYVSEPYSEDVTPSILVISLPEKVSQTSYKAELVCSSALCGTEKKSIGTVTPTSGAGGNKVTVTVTGTALHAEDTVRISRSGKTVRSTTVSVAADRRSLTAVLDLTGLPAGDWYLSVITHNGWEYPRGSFTVTPPALKNTAAPTITGTAQVGSRLTAKPGSWTPAPDSYAYQWKADGQVISGATASTYLVPASLRGKKLTVAVTARKTGWQSTTAESAARVSTAAPRDHAGTAAVPDGVGDLLTLSSSGSLAFQHGSGTGSFSGRTSGSGWSASVKAVPFGDMNGDRCNDVLVRMADGSLRAYRPGCGKAVTPSTPYVSLGTGWNQHNVLTSPGDITGDGLADLIARNSSTGAVYLYKGAAGGKLAARVKLYDNWKGYKKLVGVGDLNGDGHGDLLAQDASNELWRYNGTGTGKFTSRVKVYDNWGAAYNVVVGVGDITRDGRADLVSRDTSGNLWRSSGNGRGSFSGAVRIATGWQGYRALF</sequence>
<gene>
    <name evidence="3" type="ORF">OQI_01005</name>
</gene>
<evidence type="ECO:0000313" key="3">
    <source>
        <dbReference type="EMBL" id="OSZ62173.1"/>
    </source>
</evidence>
<feature type="signal peptide" evidence="2">
    <location>
        <begin position="1"/>
        <end position="38"/>
    </location>
</feature>
<dbReference type="InterPro" id="IPR028994">
    <property type="entry name" value="Integrin_alpha_N"/>
</dbReference>
<name>A0ABX3YSQ7_9ACTN</name>
<dbReference type="Pfam" id="PF13517">
    <property type="entry name" value="FG-GAP_3"/>
    <property type="match status" value="1"/>
</dbReference>
<protein>
    <recommendedName>
        <fullName evidence="5">VCBS repeat-containing protein</fullName>
    </recommendedName>
</protein>
<evidence type="ECO:0008006" key="5">
    <source>
        <dbReference type="Google" id="ProtNLM"/>
    </source>
</evidence>
<keyword evidence="4" id="KW-1185">Reference proteome</keyword>
<feature type="chain" id="PRO_5047151500" description="VCBS repeat-containing protein" evidence="2">
    <location>
        <begin position="39"/>
        <end position="1243"/>
    </location>
</feature>
<evidence type="ECO:0000313" key="4">
    <source>
        <dbReference type="Proteomes" id="UP000194266"/>
    </source>
</evidence>
<dbReference type="InterPro" id="IPR013517">
    <property type="entry name" value="FG-GAP"/>
</dbReference>
<dbReference type="SUPFAM" id="SSF69318">
    <property type="entry name" value="Integrin alpha N-terminal domain"/>
    <property type="match status" value="1"/>
</dbReference>
<organism evidence="3 4">
    <name type="scientific">Streptomyces pharetrae CZA14</name>
    <dbReference type="NCBI Taxonomy" id="1144883"/>
    <lineage>
        <taxon>Bacteria</taxon>
        <taxon>Bacillati</taxon>
        <taxon>Actinomycetota</taxon>
        <taxon>Actinomycetes</taxon>
        <taxon>Kitasatosporales</taxon>
        <taxon>Streptomycetaceae</taxon>
        <taxon>Streptomyces</taxon>
    </lineage>
</organism>
<reference evidence="3 4" key="1">
    <citation type="submission" date="2016-12" db="EMBL/GenBank/DDBJ databases">
        <title>Genome Mining:The Detection of Biosynthetic Gene Clusters to Aid in the Expression of Curamycin A produced by Streptomyces sp. strain CZA14.</title>
        <authorList>
            <person name="Durrell K.A."/>
            <person name="Kirby B.M."/>
            <person name="Khan W."/>
            <person name="Mthethwa T."/>
            <person name="Le Roes-Hill M."/>
        </authorList>
    </citation>
    <scope>NUCLEOTIDE SEQUENCE [LARGE SCALE GENOMIC DNA]</scope>
    <source>
        <strain evidence="3 4">CZA14</strain>
    </source>
</reference>
<dbReference type="PANTHER" id="PTHR44103:SF1">
    <property type="entry name" value="PROPROTEIN CONVERTASE P"/>
    <property type="match status" value="1"/>
</dbReference>
<comment type="caution">
    <text evidence="3">The sequence shown here is derived from an EMBL/GenBank/DDBJ whole genome shotgun (WGS) entry which is preliminary data.</text>
</comment>
<evidence type="ECO:0000256" key="2">
    <source>
        <dbReference type="SAM" id="SignalP"/>
    </source>
</evidence>
<keyword evidence="1 2" id="KW-0732">Signal</keyword>
<accession>A0ABX3YSQ7</accession>
<dbReference type="Gene3D" id="2.60.40.2700">
    <property type="match status" value="1"/>
</dbReference>
<evidence type="ECO:0000256" key="1">
    <source>
        <dbReference type="ARBA" id="ARBA00022729"/>
    </source>
</evidence>